<organism evidence="1 2">
    <name type="scientific">Okeania hirsuta</name>
    <dbReference type="NCBI Taxonomy" id="1458930"/>
    <lineage>
        <taxon>Bacteria</taxon>
        <taxon>Bacillati</taxon>
        <taxon>Cyanobacteriota</taxon>
        <taxon>Cyanophyceae</taxon>
        <taxon>Oscillatoriophycideae</taxon>
        <taxon>Oscillatoriales</taxon>
        <taxon>Microcoleaceae</taxon>
        <taxon>Okeania</taxon>
    </lineage>
</organism>
<proteinExistence type="predicted"/>
<keyword evidence="2" id="KW-1185">Reference proteome</keyword>
<sequence>MISKILKDAPPEALVFDIGASLGDISEIFVELGHQVIAIEPAPSNIRRLQARFSHHQQVKVVKGCCRCRTV</sequence>
<dbReference type="Gene3D" id="3.40.50.150">
    <property type="entry name" value="Vaccinia Virus protein VP39"/>
    <property type="match status" value="1"/>
</dbReference>
<dbReference type="EMBL" id="RCBY01000441">
    <property type="protein sequence ID" value="RQH19456.1"/>
    <property type="molecule type" value="Genomic_DNA"/>
</dbReference>
<evidence type="ECO:0000313" key="1">
    <source>
        <dbReference type="EMBL" id="RQH19456.1"/>
    </source>
</evidence>
<dbReference type="SUPFAM" id="SSF53335">
    <property type="entry name" value="S-adenosyl-L-methionine-dependent methyltransferases"/>
    <property type="match status" value="1"/>
</dbReference>
<evidence type="ECO:0000313" key="2">
    <source>
        <dbReference type="Proteomes" id="UP000269154"/>
    </source>
</evidence>
<gene>
    <name evidence="1" type="ORF">D5R40_32440</name>
</gene>
<dbReference type="AlphaFoldDB" id="A0A3N6PU29"/>
<dbReference type="Proteomes" id="UP000269154">
    <property type="component" value="Unassembled WGS sequence"/>
</dbReference>
<accession>A0A3N6PU29</accession>
<dbReference type="InterPro" id="IPR029063">
    <property type="entry name" value="SAM-dependent_MTases_sf"/>
</dbReference>
<evidence type="ECO:0008006" key="3">
    <source>
        <dbReference type="Google" id="ProtNLM"/>
    </source>
</evidence>
<dbReference type="OrthoDB" id="9791837at2"/>
<name>A0A3N6PU29_9CYAN</name>
<comment type="caution">
    <text evidence="1">The sequence shown here is derived from an EMBL/GenBank/DDBJ whole genome shotgun (WGS) entry which is preliminary data.</text>
</comment>
<reference evidence="1 2" key="1">
    <citation type="journal article" date="2018" name="ACS Chem. Biol.">
        <title>Ketoreductase domain dysfunction expands chemodiversity: malyngamide biosynthesis in the cyanobacterium Okeania hirsuta.</title>
        <authorList>
            <person name="Moss N.A."/>
            <person name="Leao T."/>
            <person name="Rankin M."/>
            <person name="McCullough T.M."/>
            <person name="Qu P."/>
            <person name="Korobeynikov A."/>
            <person name="Smith J.L."/>
            <person name="Gerwick L."/>
            <person name="Gerwick W.H."/>
        </authorList>
    </citation>
    <scope>NUCLEOTIDE SEQUENCE [LARGE SCALE GENOMIC DNA]</scope>
    <source>
        <strain evidence="1 2">PAB10Feb10-1</strain>
    </source>
</reference>
<protein>
    <recommendedName>
        <fullName evidence="3">FkbM family methyltransferase</fullName>
    </recommendedName>
</protein>